<protein>
    <recommendedName>
        <fullName evidence="2 8">Shikimate dehydrogenase (NADP(+))</fullName>
        <shortName evidence="8">SDH</shortName>
        <ecNumber evidence="2 8">1.1.1.25</ecNumber>
    </recommendedName>
</protein>
<evidence type="ECO:0000259" key="9">
    <source>
        <dbReference type="Pfam" id="PF01488"/>
    </source>
</evidence>
<feature type="active site" description="Proton acceptor" evidence="8">
    <location>
        <position position="66"/>
    </location>
</feature>
<dbReference type="GO" id="GO:0004764">
    <property type="term" value="F:shikimate 3-dehydrogenase (NADP+) activity"/>
    <property type="evidence" value="ECO:0007669"/>
    <property type="project" value="UniProtKB-UniRule"/>
</dbReference>
<comment type="pathway">
    <text evidence="1 8">Metabolic intermediate biosynthesis; chorismate biosynthesis; chorismate from D-erythrose 4-phosphate and phosphoenolpyruvate: step 4/7.</text>
</comment>
<accession>A0AB38YFU4</accession>
<feature type="binding site" evidence="8">
    <location>
        <position position="245"/>
    </location>
    <ligand>
        <name>shikimate</name>
        <dbReference type="ChEBI" id="CHEBI:36208"/>
    </ligand>
</feature>
<reference evidence="12" key="1">
    <citation type="submission" date="2022-07" db="EMBL/GenBank/DDBJ databases">
        <title>Complete genome sequence of Salinispirillum sp. LH10-3-1 capable of multiple carbohydrate inversion isolated from a soda lake.</title>
        <authorList>
            <person name="Liu J."/>
            <person name="Zhai Y."/>
            <person name="Zhang H."/>
            <person name="Yang H."/>
            <person name="Qu J."/>
            <person name="Li J."/>
        </authorList>
    </citation>
    <scope>NUCLEOTIDE SEQUENCE</scope>
    <source>
        <strain evidence="12">LH 10-3-1</strain>
    </source>
</reference>
<dbReference type="CDD" id="cd01065">
    <property type="entry name" value="NAD_bind_Shikimate_DH"/>
    <property type="match status" value="1"/>
</dbReference>
<dbReference type="Pfam" id="PF08501">
    <property type="entry name" value="Shikimate_dh_N"/>
    <property type="match status" value="1"/>
</dbReference>
<feature type="domain" description="Quinate/shikimate 5-dehydrogenase/glutamyl-tRNA reductase" evidence="9">
    <location>
        <begin position="117"/>
        <end position="192"/>
    </location>
</feature>
<keyword evidence="6 8" id="KW-0057">Aromatic amino acid biosynthesis</keyword>
<evidence type="ECO:0000256" key="7">
    <source>
        <dbReference type="ARBA" id="ARBA00049442"/>
    </source>
</evidence>
<dbReference type="InterPro" id="IPR046346">
    <property type="entry name" value="Aminoacid_DH-like_N_sf"/>
</dbReference>
<feature type="binding site" evidence="8">
    <location>
        <position position="62"/>
    </location>
    <ligand>
        <name>shikimate</name>
        <dbReference type="ChEBI" id="CHEBI:36208"/>
    </ligand>
</feature>
<feature type="binding site" evidence="8">
    <location>
        <position position="214"/>
    </location>
    <ligand>
        <name>NADP(+)</name>
        <dbReference type="ChEBI" id="CHEBI:58349"/>
    </ligand>
</feature>
<dbReference type="Pfam" id="PF01488">
    <property type="entry name" value="Shikimate_DH"/>
    <property type="match status" value="1"/>
</dbReference>
<feature type="binding site" evidence="8">
    <location>
        <position position="102"/>
    </location>
    <ligand>
        <name>shikimate</name>
        <dbReference type="ChEBI" id="CHEBI:36208"/>
    </ligand>
</feature>
<dbReference type="FunFam" id="3.40.50.720:FF:000104">
    <property type="entry name" value="Shikimate dehydrogenase (NADP(+))"/>
    <property type="match status" value="1"/>
</dbReference>
<feature type="binding site" evidence="8">
    <location>
        <begin position="127"/>
        <end position="131"/>
    </location>
    <ligand>
        <name>NADP(+)</name>
        <dbReference type="ChEBI" id="CHEBI:58349"/>
    </ligand>
</feature>
<dbReference type="AlphaFoldDB" id="A0AB38YFU4"/>
<sequence>MSHRLGLLGHPVAHSKSPRIHQAFAASLGLELSYEAIDVEPGTFAALVEALFTNGYHGFNVTVPYKEEAYVAVDRLSDRARLAAAVNTLLRTPEGILGDNTDGYGLVHDIVTRHGIALRGQRILVLGAGGAVRGVLDPVLKEQPASVTIANRTQVKAEQLAAIFATQGEIQATPMADLRGPFDIIINGTAASLGGDVPDLPAELCVGATLVYDMMYGAEDTAFLRWAKTQQPKQCLDGLGMLVSQAAESFRLWTGHAPDAEPVLQRLREELSQPSGLLP</sequence>
<keyword evidence="3 8" id="KW-0028">Amino-acid biosynthesis</keyword>
<dbReference type="EC" id="1.1.1.25" evidence="2 8"/>
<evidence type="ECO:0000256" key="4">
    <source>
        <dbReference type="ARBA" id="ARBA00022857"/>
    </source>
</evidence>
<organism evidence="12">
    <name type="scientific">Salinispirillum sp. LH 10-3-1</name>
    <dbReference type="NCBI Taxonomy" id="2952525"/>
    <lineage>
        <taxon>Bacteria</taxon>
        <taxon>Pseudomonadati</taxon>
        <taxon>Pseudomonadota</taxon>
        <taxon>Gammaproteobacteria</taxon>
        <taxon>Oceanospirillales</taxon>
        <taxon>Saccharospirillaceae</taxon>
        <taxon>Salinispirillum</taxon>
    </lineage>
</organism>
<dbReference type="FunFam" id="3.40.50.10860:FF:000006">
    <property type="entry name" value="Shikimate dehydrogenase (NADP(+))"/>
    <property type="match status" value="1"/>
</dbReference>
<dbReference type="InterPro" id="IPR011342">
    <property type="entry name" value="Shikimate_DH"/>
</dbReference>
<dbReference type="Gene3D" id="3.40.50.720">
    <property type="entry name" value="NAD(P)-binding Rossmann-like Domain"/>
    <property type="match status" value="1"/>
</dbReference>
<evidence type="ECO:0000256" key="2">
    <source>
        <dbReference type="ARBA" id="ARBA00012962"/>
    </source>
</evidence>
<feature type="binding site" evidence="8">
    <location>
        <position position="216"/>
    </location>
    <ligand>
        <name>shikimate</name>
        <dbReference type="ChEBI" id="CHEBI:36208"/>
    </ligand>
</feature>
<dbReference type="InterPro" id="IPR022893">
    <property type="entry name" value="Shikimate_DH_fam"/>
</dbReference>
<dbReference type="GO" id="GO:0009073">
    <property type="term" value="P:aromatic amino acid family biosynthetic process"/>
    <property type="evidence" value="ECO:0007669"/>
    <property type="project" value="UniProtKB-KW"/>
</dbReference>
<dbReference type="EMBL" id="CP101717">
    <property type="protein sequence ID" value="WLD58206.1"/>
    <property type="molecule type" value="Genomic_DNA"/>
</dbReference>
<keyword evidence="5 8" id="KW-0560">Oxidoreductase</keyword>
<comment type="function">
    <text evidence="8">Involved in the biosynthesis of the chorismate, which leads to the biosynthesis of aromatic amino acids. Catalyzes the reversible NADPH linked reduction of 3-dehydroshikimate (DHSA) to yield shikimate (SA).</text>
</comment>
<gene>
    <name evidence="8 12" type="primary">aroE</name>
    <name evidence="12" type="ORF">NFC81_00085</name>
</gene>
<dbReference type="GO" id="GO:0008652">
    <property type="term" value="P:amino acid biosynthetic process"/>
    <property type="evidence" value="ECO:0007669"/>
    <property type="project" value="UniProtKB-KW"/>
</dbReference>
<evidence type="ECO:0000256" key="5">
    <source>
        <dbReference type="ARBA" id="ARBA00023002"/>
    </source>
</evidence>
<proteinExistence type="inferred from homology"/>
<dbReference type="Pfam" id="PF18317">
    <property type="entry name" value="SDH_C"/>
    <property type="match status" value="1"/>
</dbReference>
<comment type="similarity">
    <text evidence="8">Belongs to the shikimate dehydrogenase family.</text>
</comment>
<dbReference type="NCBIfam" id="NF001310">
    <property type="entry name" value="PRK00258.1-2"/>
    <property type="match status" value="1"/>
</dbReference>
<comment type="subunit">
    <text evidence="8">Homodimer.</text>
</comment>
<evidence type="ECO:0000256" key="6">
    <source>
        <dbReference type="ARBA" id="ARBA00023141"/>
    </source>
</evidence>
<evidence type="ECO:0000259" key="10">
    <source>
        <dbReference type="Pfam" id="PF08501"/>
    </source>
</evidence>
<dbReference type="PANTHER" id="PTHR21089:SF1">
    <property type="entry name" value="BIFUNCTIONAL 3-DEHYDROQUINATE DEHYDRATASE_SHIKIMATE DEHYDROGENASE, CHLOROPLASTIC"/>
    <property type="match status" value="1"/>
</dbReference>
<dbReference type="GO" id="GO:0009423">
    <property type="term" value="P:chorismate biosynthetic process"/>
    <property type="evidence" value="ECO:0007669"/>
    <property type="project" value="UniProtKB-UniRule"/>
</dbReference>
<feature type="binding site" evidence="8">
    <location>
        <position position="238"/>
    </location>
    <ligand>
        <name>NADP(+)</name>
        <dbReference type="ChEBI" id="CHEBI:58349"/>
    </ligand>
</feature>
<dbReference type="GO" id="GO:0019632">
    <property type="term" value="P:shikimate metabolic process"/>
    <property type="evidence" value="ECO:0007669"/>
    <property type="project" value="InterPro"/>
</dbReference>
<feature type="domain" description="SDH C-terminal" evidence="11">
    <location>
        <begin position="238"/>
        <end position="268"/>
    </location>
</feature>
<comment type="catalytic activity">
    <reaction evidence="7 8">
        <text>shikimate + NADP(+) = 3-dehydroshikimate + NADPH + H(+)</text>
        <dbReference type="Rhea" id="RHEA:17737"/>
        <dbReference type="ChEBI" id="CHEBI:15378"/>
        <dbReference type="ChEBI" id="CHEBI:16630"/>
        <dbReference type="ChEBI" id="CHEBI:36208"/>
        <dbReference type="ChEBI" id="CHEBI:57783"/>
        <dbReference type="ChEBI" id="CHEBI:58349"/>
        <dbReference type="EC" id="1.1.1.25"/>
    </reaction>
</comment>
<evidence type="ECO:0000313" key="12">
    <source>
        <dbReference type="EMBL" id="WLD58206.1"/>
    </source>
</evidence>
<keyword evidence="4 8" id="KW-0521">NADP</keyword>
<dbReference type="PANTHER" id="PTHR21089">
    <property type="entry name" value="SHIKIMATE DEHYDROGENASE"/>
    <property type="match status" value="1"/>
</dbReference>
<feature type="binding site" evidence="8">
    <location>
        <position position="87"/>
    </location>
    <ligand>
        <name>shikimate</name>
        <dbReference type="ChEBI" id="CHEBI:36208"/>
    </ligand>
</feature>
<name>A0AB38YFU4_9GAMM</name>
<evidence type="ECO:0000256" key="3">
    <source>
        <dbReference type="ARBA" id="ARBA00022605"/>
    </source>
</evidence>
<dbReference type="HAMAP" id="MF_00222">
    <property type="entry name" value="Shikimate_DH_AroE"/>
    <property type="match status" value="1"/>
</dbReference>
<dbReference type="Gene3D" id="3.40.50.10860">
    <property type="entry name" value="Leucine Dehydrogenase, chain A, domain 1"/>
    <property type="match status" value="1"/>
</dbReference>
<dbReference type="InterPro" id="IPR013708">
    <property type="entry name" value="Shikimate_DH-bd_N"/>
</dbReference>
<evidence type="ECO:0000256" key="1">
    <source>
        <dbReference type="ARBA" id="ARBA00004871"/>
    </source>
</evidence>
<feature type="binding site" evidence="8">
    <location>
        <begin position="151"/>
        <end position="156"/>
    </location>
    <ligand>
        <name>NADP(+)</name>
        <dbReference type="ChEBI" id="CHEBI:58349"/>
    </ligand>
</feature>
<evidence type="ECO:0000259" key="11">
    <source>
        <dbReference type="Pfam" id="PF18317"/>
    </source>
</evidence>
<evidence type="ECO:0000256" key="8">
    <source>
        <dbReference type="HAMAP-Rule" id="MF_00222"/>
    </source>
</evidence>
<dbReference type="NCBIfam" id="TIGR00507">
    <property type="entry name" value="aroE"/>
    <property type="match status" value="1"/>
</dbReference>
<feature type="binding site" evidence="8">
    <location>
        <begin position="15"/>
        <end position="17"/>
    </location>
    <ligand>
        <name>shikimate</name>
        <dbReference type="ChEBI" id="CHEBI:36208"/>
    </ligand>
</feature>
<dbReference type="GO" id="GO:0050661">
    <property type="term" value="F:NADP binding"/>
    <property type="evidence" value="ECO:0007669"/>
    <property type="project" value="InterPro"/>
</dbReference>
<feature type="domain" description="Shikimate dehydrogenase substrate binding N-terminal" evidence="10">
    <location>
        <begin position="7"/>
        <end position="89"/>
    </location>
</feature>
<feature type="binding site" evidence="8">
    <location>
        <position position="78"/>
    </location>
    <ligand>
        <name>NADP(+)</name>
        <dbReference type="ChEBI" id="CHEBI:58349"/>
    </ligand>
</feature>
<dbReference type="SUPFAM" id="SSF51735">
    <property type="entry name" value="NAD(P)-binding Rossmann-fold domains"/>
    <property type="match status" value="1"/>
</dbReference>
<dbReference type="InterPro" id="IPR041121">
    <property type="entry name" value="SDH_C"/>
</dbReference>
<dbReference type="RefSeq" id="WP_304995492.1">
    <property type="nucleotide sequence ID" value="NZ_CP101717.1"/>
</dbReference>
<dbReference type="SUPFAM" id="SSF53223">
    <property type="entry name" value="Aminoacid dehydrogenase-like, N-terminal domain"/>
    <property type="match status" value="1"/>
</dbReference>
<dbReference type="InterPro" id="IPR036291">
    <property type="entry name" value="NAD(P)-bd_dom_sf"/>
</dbReference>
<dbReference type="GO" id="GO:0005829">
    <property type="term" value="C:cytosol"/>
    <property type="evidence" value="ECO:0007669"/>
    <property type="project" value="TreeGrafter"/>
</dbReference>
<dbReference type="InterPro" id="IPR006151">
    <property type="entry name" value="Shikm_DH/Glu-tRNA_Rdtase"/>
</dbReference>